<keyword evidence="1" id="KW-0403">Intermediate filament</keyword>
<feature type="coiled-coil region" evidence="3">
    <location>
        <begin position="336"/>
        <end position="391"/>
    </location>
</feature>
<dbReference type="SUPFAM" id="SSF64593">
    <property type="entry name" value="Intermediate filament protein, coiled coil region"/>
    <property type="match status" value="2"/>
</dbReference>
<dbReference type="Pfam" id="PF00038">
    <property type="entry name" value="Filament"/>
    <property type="match status" value="1"/>
</dbReference>
<evidence type="ECO:0000313" key="6">
    <source>
        <dbReference type="RefSeq" id="XP_028278138.1"/>
    </source>
</evidence>
<dbReference type="SMART" id="SM01391">
    <property type="entry name" value="Filament"/>
    <property type="match status" value="1"/>
</dbReference>
<name>A0A6P7JMV9_9TELE</name>
<dbReference type="PANTHER" id="PTHR23239">
    <property type="entry name" value="INTERMEDIATE FILAMENT"/>
    <property type="match status" value="1"/>
</dbReference>
<reference evidence="6" key="1">
    <citation type="submission" date="2025-08" db="UniProtKB">
        <authorList>
            <consortium name="RefSeq"/>
        </authorList>
    </citation>
    <scope>IDENTIFICATION</scope>
</reference>
<feature type="domain" description="IF rod" evidence="4">
    <location>
        <begin position="90"/>
        <end position="399"/>
    </location>
</feature>
<evidence type="ECO:0000256" key="2">
    <source>
        <dbReference type="ARBA" id="ARBA00023054"/>
    </source>
</evidence>
<dbReference type="InterPro" id="IPR039008">
    <property type="entry name" value="IF_rod_dom"/>
</dbReference>
<feature type="coiled-coil region" evidence="3">
    <location>
        <begin position="94"/>
        <end position="128"/>
    </location>
</feature>
<protein>
    <submittedName>
        <fullName evidence="6">Keratin, type I cytoskeletal 19-like</fullName>
    </submittedName>
</protein>
<dbReference type="GeneID" id="114446629"/>
<gene>
    <name evidence="6" type="primary">LOC114446629</name>
</gene>
<evidence type="ECO:0000256" key="1">
    <source>
        <dbReference type="ARBA" id="ARBA00022754"/>
    </source>
</evidence>
<dbReference type="Proteomes" id="UP000515145">
    <property type="component" value="Chromosome 1"/>
</dbReference>
<accession>A0A6P7JMV9</accession>
<keyword evidence="2 3" id="KW-0175">Coiled coil</keyword>
<dbReference type="Gene3D" id="1.20.5.500">
    <property type="entry name" value="Single helix bin"/>
    <property type="match status" value="1"/>
</dbReference>
<keyword evidence="5" id="KW-1185">Reference proteome</keyword>
<evidence type="ECO:0000313" key="5">
    <source>
        <dbReference type="Proteomes" id="UP000515145"/>
    </source>
</evidence>
<dbReference type="OrthoDB" id="2441647at2759"/>
<dbReference type="GO" id="GO:0005198">
    <property type="term" value="F:structural molecule activity"/>
    <property type="evidence" value="ECO:0007669"/>
    <property type="project" value="InterPro"/>
</dbReference>
<sequence length="447" mass="50994">MYQDEERDRVTPPGLFSSVHHLTKSSPPLTMSVIQQSLSSSRRISTGFQSRSPSVHGGAGGYGTRISQSNWYSSAGSQGLVGDIGIFGDEKVMMQNLNDRLGSYLDKVRALETENRQLELQISEFCTKKTINYNNYASYFASIADLQAEIGKQTLDNNRILLHTDNARMAALDFKTKYEMELNLRSVAEADVLHLRGNRDTLTLNISDLELQFESIKSELASMKLSHMEEIDQLRNQCGGSVTVDVNAGISVDLNKVLQEMRAQYESRMEKNQKDLEIWFQSKVTDLRPSIEVYEVDKELHGKVSDLRSSYNSLEIQRQSILAKIWCLQQNLQEVSLQYKAQVKHLQLTVTRLEDELQQLNASRTQQKLDYQHLMHIKDRLQEEIDEYRRLLGGESFEQKKAVIISKVTQVEETKPHIEKRVKTIVEEIVDGKVVSSSTDIEVETIQ</sequence>
<dbReference type="PRINTS" id="PR01248">
    <property type="entry name" value="TYPE1KERATIN"/>
</dbReference>
<dbReference type="Gene3D" id="1.20.5.1160">
    <property type="entry name" value="Vasodilator-stimulated phosphoprotein"/>
    <property type="match status" value="1"/>
</dbReference>
<dbReference type="AlphaFoldDB" id="A0A6P7JMV9"/>
<dbReference type="PANTHER" id="PTHR23239:SF180">
    <property type="entry name" value="KERATIN, TYPE I CYTOSKELETAL 17"/>
    <property type="match status" value="1"/>
</dbReference>
<dbReference type="RefSeq" id="XP_028278138.1">
    <property type="nucleotide sequence ID" value="XM_028422337.1"/>
</dbReference>
<dbReference type="PROSITE" id="PS51842">
    <property type="entry name" value="IF_ROD_2"/>
    <property type="match status" value="1"/>
</dbReference>
<dbReference type="InterPro" id="IPR002957">
    <property type="entry name" value="Keratin_I"/>
</dbReference>
<organism evidence="5 6">
    <name type="scientific">Parambassis ranga</name>
    <name type="common">Indian glassy fish</name>
    <dbReference type="NCBI Taxonomy" id="210632"/>
    <lineage>
        <taxon>Eukaryota</taxon>
        <taxon>Metazoa</taxon>
        <taxon>Chordata</taxon>
        <taxon>Craniata</taxon>
        <taxon>Vertebrata</taxon>
        <taxon>Euteleostomi</taxon>
        <taxon>Actinopterygii</taxon>
        <taxon>Neopterygii</taxon>
        <taxon>Teleostei</taxon>
        <taxon>Neoteleostei</taxon>
        <taxon>Acanthomorphata</taxon>
        <taxon>Ovalentaria</taxon>
        <taxon>Ambassidae</taxon>
        <taxon>Parambassis</taxon>
    </lineage>
</organism>
<dbReference type="InParanoid" id="A0A6P7JMV9"/>
<proteinExistence type="predicted"/>
<dbReference type="GO" id="GO:0005882">
    <property type="term" value="C:intermediate filament"/>
    <property type="evidence" value="ECO:0007669"/>
    <property type="project" value="UniProtKB-KW"/>
</dbReference>
<dbReference type="Gene3D" id="1.20.5.170">
    <property type="match status" value="1"/>
</dbReference>
<evidence type="ECO:0000259" key="4">
    <source>
        <dbReference type="PROSITE" id="PS51842"/>
    </source>
</evidence>
<evidence type="ECO:0000256" key="3">
    <source>
        <dbReference type="SAM" id="Coils"/>
    </source>
</evidence>